<dbReference type="InterPro" id="IPR023401">
    <property type="entry name" value="ODC_N"/>
</dbReference>
<dbReference type="Gene3D" id="3.40.50.720">
    <property type="entry name" value="NAD(P)-binding Rossmann-like Domain"/>
    <property type="match status" value="1"/>
</dbReference>
<protein>
    <submittedName>
        <fullName evidence="2 3">Ornithine cyclodeaminase</fullName>
    </submittedName>
</protein>
<dbReference type="PANTHER" id="PTHR13812:SF19">
    <property type="entry name" value="KETIMINE REDUCTASE MU-CRYSTALLIN"/>
    <property type="match status" value="1"/>
</dbReference>
<dbReference type="EMBL" id="CP091507">
    <property type="protein sequence ID" value="UOO80440.1"/>
    <property type="molecule type" value="Genomic_DNA"/>
</dbReference>
<name>A0AAE9GYZ2_9NEIS</name>
<organism evidence="3 5">
    <name type="scientific">Uruburuella suis</name>
    <dbReference type="NCBI Taxonomy" id="252130"/>
    <lineage>
        <taxon>Bacteria</taxon>
        <taxon>Pseudomonadati</taxon>
        <taxon>Pseudomonadota</taxon>
        <taxon>Betaproteobacteria</taxon>
        <taxon>Neisseriales</taxon>
        <taxon>Neisseriaceae</taxon>
        <taxon>Uruburuella</taxon>
    </lineage>
</organism>
<accession>A0AAE9GYZ2</accession>
<dbReference type="Gene3D" id="3.30.1780.10">
    <property type="entry name" value="ornithine cyclodeaminase, domain 1"/>
    <property type="match status" value="1"/>
</dbReference>
<dbReference type="InterPro" id="IPR003462">
    <property type="entry name" value="ODC_Mu_crystall"/>
</dbReference>
<dbReference type="FunFam" id="3.40.50.720:FF:000311">
    <property type="entry name" value="Ornithine cyclodeaminase"/>
    <property type="match status" value="1"/>
</dbReference>
<evidence type="ECO:0000256" key="1">
    <source>
        <dbReference type="ARBA" id="ARBA00008903"/>
    </source>
</evidence>
<reference evidence="2 4" key="1">
    <citation type="submission" date="2019-03" db="EMBL/GenBank/DDBJ databases">
        <title>Genomic Encyclopedia of Type Strains, Phase IV (KMG-IV): sequencing the most valuable type-strain genomes for metagenomic binning, comparative biology and taxonomic classification.</title>
        <authorList>
            <person name="Goeker M."/>
        </authorList>
    </citation>
    <scope>NUCLEOTIDE SEQUENCE [LARGE SCALE GENOMIC DNA]</scope>
    <source>
        <strain evidence="2 4">DSM 17474</strain>
    </source>
</reference>
<keyword evidence="4" id="KW-1185">Reference proteome</keyword>
<dbReference type="Pfam" id="PF02423">
    <property type="entry name" value="OCD_Mu_crystall"/>
    <property type="match status" value="1"/>
</dbReference>
<evidence type="ECO:0000313" key="2">
    <source>
        <dbReference type="EMBL" id="TCP10183.1"/>
    </source>
</evidence>
<dbReference type="Proteomes" id="UP000829756">
    <property type="component" value="Chromosome"/>
</dbReference>
<dbReference type="GO" id="GO:0016491">
    <property type="term" value="F:oxidoreductase activity"/>
    <property type="evidence" value="ECO:0007669"/>
    <property type="project" value="UniProtKB-ARBA"/>
</dbReference>
<reference evidence="3" key="2">
    <citation type="submission" date="2021-12" db="EMBL/GenBank/DDBJ databases">
        <authorList>
            <person name="Veyrier F.J."/>
        </authorList>
    </citation>
    <scope>NUCLEOTIDE SEQUENCE</scope>
    <source>
        <strain evidence="3">1258/02</strain>
    </source>
</reference>
<dbReference type="Proteomes" id="UP000294721">
    <property type="component" value="Unassembled WGS sequence"/>
</dbReference>
<dbReference type="InterPro" id="IPR036291">
    <property type="entry name" value="NAD(P)-bd_dom_sf"/>
</dbReference>
<proteinExistence type="inferred from homology"/>
<dbReference type="SUPFAM" id="SSF51735">
    <property type="entry name" value="NAD(P)-binding Rossmann-fold domains"/>
    <property type="match status" value="1"/>
</dbReference>
<evidence type="ECO:0000313" key="3">
    <source>
        <dbReference type="EMBL" id="UOO80440.1"/>
    </source>
</evidence>
<dbReference type="GO" id="GO:0019752">
    <property type="term" value="P:carboxylic acid metabolic process"/>
    <property type="evidence" value="ECO:0007669"/>
    <property type="project" value="UniProtKB-ARBA"/>
</dbReference>
<dbReference type="PANTHER" id="PTHR13812">
    <property type="entry name" value="KETIMINE REDUCTASE MU-CRYSTALLIN"/>
    <property type="match status" value="1"/>
</dbReference>
<comment type="similarity">
    <text evidence="1">Belongs to the ornithine cyclodeaminase/mu-crystallin family.</text>
</comment>
<evidence type="ECO:0000313" key="5">
    <source>
        <dbReference type="Proteomes" id="UP000829756"/>
    </source>
</evidence>
<sequence length="313" mass="33725">MKIFDYEATGAGLPYPALIQAVHTMFVEGCTVPRRHIHALESDDAAATLLIMPAWQKNRFLGIKHVTIYPENGSKHGLPGLHSTYTLFDAQNGVPVAVLDGNQITCRRTAAASALAADYLARQDAQSLLIVGAGNVAREIAPAYAAVRDIKHVRIWNIDFNKACRLAEDLQQQGFQAEAVADLEAAVRSSDIISCATLSTAPLVQRQWLQKGAHLDLIGSFKPDMRESEDAVFADTSVFVDTDEALDKAGDLLSPMAAGVFVREQVRSDLAGLCRGLHPGRTRADEITVYKAVGAASEDLAAAILVYQGGSER</sequence>
<reference evidence="3" key="3">
    <citation type="journal article" date="2022" name="Res Sq">
        <title>Evolution of multicellular longitudinally dividing oral cavity symbionts (Neisseriaceae).</title>
        <authorList>
            <person name="Nyongesa S."/>
            <person name="Weber P."/>
            <person name="Bernet E."/>
            <person name="Pullido F."/>
            <person name="Nieckarz M."/>
            <person name="Delaby M."/>
            <person name="Nieves C."/>
            <person name="Viehboeck T."/>
            <person name="Krause N."/>
            <person name="Rivera-Millot A."/>
            <person name="Nakamura A."/>
            <person name="Vischer N."/>
            <person name="VanNieuwenhze M."/>
            <person name="Brun Y."/>
            <person name="Cava F."/>
            <person name="Bulgheresi S."/>
            <person name="Veyrier F."/>
        </authorList>
    </citation>
    <scope>NUCLEOTIDE SEQUENCE</scope>
    <source>
        <strain evidence="3">1258/02</strain>
    </source>
</reference>
<dbReference type="RefSeq" id="WP_132952413.1">
    <property type="nucleotide sequence ID" value="NZ_CP091507.1"/>
</dbReference>
<dbReference type="PIRSF" id="PIRSF001439">
    <property type="entry name" value="CryM"/>
    <property type="match status" value="1"/>
</dbReference>
<evidence type="ECO:0000313" key="4">
    <source>
        <dbReference type="Proteomes" id="UP000294721"/>
    </source>
</evidence>
<dbReference type="GO" id="GO:0005737">
    <property type="term" value="C:cytoplasm"/>
    <property type="evidence" value="ECO:0007669"/>
    <property type="project" value="TreeGrafter"/>
</dbReference>
<gene>
    <name evidence="2" type="ORF">EV680_10280</name>
    <name evidence="3" type="ORF">LVJ78_05435</name>
</gene>
<dbReference type="NCBIfam" id="NF004793">
    <property type="entry name" value="PRK06141.1"/>
    <property type="match status" value="1"/>
</dbReference>
<dbReference type="AlphaFoldDB" id="A0AAE9GYZ2"/>
<dbReference type="EMBL" id="SLXE01000002">
    <property type="protein sequence ID" value="TCP10183.1"/>
    <property type="molecule type" value="Genomic_DNA"/>
</dbReference>
<dbReference type="KEGG" id="usu:LVJ78_05435"/>